<dbReference type="PANTHER" id="PTHR42708">
    <property type="entry name" value="ATP/GTP-BINDING PROTEIN-RELATED"/>
    <property type="match status" value="1"/>
</dbReference>
<dbReference type="Proteomes" id="UP000000851">
    <property type="component" value="Chromosome"/>
</dbReference>
<dbReference type="InterPro" id="IPR052705">
    <property type="entry name" value="Gliding_Motility_GTPase"/>
</dbReference>
<dbReference type="InterPro" id="IPR027417">
    <property type="entry name" value="P-loop_NTPase"/>
</dbReference>
<evidence type="ECO:0000313" key="6">
    <source>
        <dbReference type="Proteomes" id="UP000000851"/>
    </source>
</evidence>
<proteinExistence type="inferred from homology"/>
<keyword evidence="3" id="KW-0378">Hydrolase</keyword>
<dbReference type="GO" id="GO:0016787">
    <property type="term" value="F:hydrolase activity"/>
    <property type="evidence" value="ECO:0007669"/>
    <property type="project" value="UniProtKB-KW"/>
</dbReference>
<dbReference type="InterPro" id="IPR004130">
    <property type="entry name" value="Gpn"/>
</dbReference>
<dbReference type="InParanoid" id="C7Q7N0"/>
<dbReference type="GO" id="GO:0005525">
    <property type="term" value="F:GTP binding"/>
    <property type="evidence" value="ECO:0007669"/>
    <property type="project" value="UniProtKB-KW"/>
</dbReference>
<accession>C7Q7N0</accession>
<keyword evidence="6" id="KW-1185">Reference proteome</keyword>
<dbReference type="HOGENOM" id="CLU_077970_1_0_11"/>
<sequence length="195" mass="21239">MNRANQATAAKIIVAGGFGVGKTTLVGSVSEIQPLTTEAEMTVAGAGIDDVRGIPGKTSTTVAMDFGRITLAQDLILYLFGAPGQERFWFFWDELSRGAIGAVVMADVRRLDDAFAAIDFFEHRSIPHVVAINQFDGAPMHGHEEIRDALSVRESVPLLMCDARRRESSKRVLVTLVEHAVTQIRMNPDAAYARP</sequence>
<dbReference type="OrthoDB" id="4319884at2"/>
<evidence type="ECO:0000313" key="5">
    <source>
        <dbReference type="EMBL" id="ACU72223.1"/>
    </source>
</evidence>
<dbReference type="PANTHER" id="PTHR42708:SF1">
    <property type="entry name" value="GLIDING MOTILITY PROTEIN MGLA"/>
    <property type="match status" value="1"/>
</dbReference>
<dbReference type="EMBL" id="CP001700">
    <property type="protein sequence ID" value="ACU72223.1"/>
    <property type="molecule type" value="Genomic_DNA"/>
</dbReference>
<dbReference type="KEGG" id="cai:Caci_3316"/>
<evidence type="ECO:0000256" key="1">
    <source>
        <dbReference type="ARBA" id="ARBA00005290"/>
    </source>
</evidence>
<dbReference type="Gene3D" id="3.40.50.300">
    <property type="entry name" value="P-loop containing nucleotide triphosphate hydrolases"/>
    <property type="match status" value="1"/>
</dbReference>
<gene>
    <name evidence="5" type="ordered locus">Caci_3316</name>
</gene>
<dbReference type="STRING" id="479433.Caci_3316"/>
<dbReference type="Pfam" id="PF03029">
    <property type="entry name" value="ATP_bind_1"/>
    <property type="match status" value="1"/>
</dbReference>
<keyword evidence="4" id="KW-0342">GTP-binding</keyword>
<dbReference type="eggNOG" id="COG2229">
    <property type="taxonomic scope" value="Bacteria"/>
</dbReference>
<keyword evidence="2" id="KW-0547">Nucleotide-binding</keyword>
<organism evidence="5 6">
    <name type="scientific">Catenulispora acidiphila (strain DSM 44928 / JCM 14897 / NBRC 102108 / NRRL B-24433 / ID139908)</name>
    <dbReference type="NCBI Taxonomy" id="479433"/>
    <lineage>
        <taxon>Bacteria</taxon>
        <taxon>Bacillati</taxon>
        <taxon>Actinomycetota</taxon>
        <taxon>Actinomycetes</taxon>
        <taxon>Catenulisporales</taxon>
        <taxon>Catenulisporaceae</taxon>
        <taxon>Catenulispora</taxon>
    </lineage>
</organism>
<dbReference type="RefSeq" id="WP_012787516.1">
    <property type="nucleotide sequence ID" value="NC_013131.1"/>
</dbReference>
<dbReference type="CDD" id="cd00882">
    <property type="entry name" value="Ras_like_GTPase"/>
    <property type="match status" value="1"/>
</dbReference>
<evidence type="ECO:0008006" key="7">
    <source>
        <dbReference type="Google" id="ProtNLM"/>
    </source>
</evidence>
<dbReference type="AlphaFoldDB" id="C7Q7N0"/>
<evidence type="ECO:0000256" key="2">
    <source>
        <dbReference type="ARBA" id="ARBA00022741"/>
    </source>
</evidence>
<evidence type="ECO:0000256" key="3">
    <source>
        <dbReference type="ARBA" id="ARBA00022801"/>
    </source>
</evidence>
<comment type="similarity">
    <text evidence="1">Belongs to the GPN-loop GTPase family.</text>
</comment>
<reference evidence="5 6" key="1">
    <citation type="journal article" date="2009" name="Stand. Genomic Sci.">
        <title>Complete genome sequence of Catenulispora acidiphila type strain (ID 139908).</title>
        <authorList>
            <person name="Copeland A."/>
            <person name="Lapidus A."/>
            <person name="Glavina Del Rio T."/>
            <person name="Nolan M."/>
            <person name="Lucas S."/>
            <person name="Chen F."/>
            <person name="Tice H."/>
            <person name="Cheng J.F."/>
            <person name="Bruce D."/>
            <person name="Goodwin L."/>
            <person name="Pitluck S."/>
            <person name="Mikhailova N."/>
            <person name="Pati A."/>
            <person name="Ivanova N."/>
            <person name="Mavromatis K."/>
            <person name="Chen A."/>
            <person name="Palaniappan K."/>
            <person name="Chain P."/>
            <person name="Land M."/>
            <person name="Hauser L."/>
            <person name="Chang Y.J."/>
            <person name="Jeffries C.D."/>
            <person name="Chertkov O."/>
            <person name="Brettin T."/>
            <person name="Detter J.C."/>
            <person name="Han C."/>
            <person name="Ali Z."/>
            <person name="Tindall B.J."/>
            <person name="Goker M."/>
            <person name="Bristow J."/>
            <person name="Eisen J.A."/>
            <person name="Markowitz V."/>
            <person name="Hugenholtz P."/>
            <person name="Kyrpides N.C."/>
            <person name="Klenk H.P."/>
        </authorList>
    </citation>
    <scope>NUCLEOTIDE SEQUENCE [LARGE SCALE GENOMIC DNA]</scope>
    <source>
        <strain evidence="6">DSM 44928 / JCM 14897 / NBRC 102108 / NRRL B-24433 / ID139908</strain>
    </source>
</reference>
<evidence type="ECO:0000256" key="4">
    <source>
        <dbReference type="ARBA" id="ARBA00023134"/>
    </source>
</evidence>
<protein>
    <recommendedName>
        <fullName evidence="7">ATP/GTP-binding protein</fullName>
    </recommendedName>
</protein>
<name>C7Q7N0_CATAD</name>
<dbReference type="SUPFAM" id="SSF52540">
    <property type="entry name" value="P-loop containing nucleoside triphosphate hydrolases"/>
    <property type="match status" value="1"/>
</dbReference>